<dbReference type="STRING" id="1229276.DI53_1106"/>
<dbReference type="InterPro" id="IPR027417">
    <property type="entry name" value="P-loop_NTPase"/>
</dbReference>
<dbReference type="SUPFAM" id="SSF48334">
    <property type="entry name" value="DNA repair protein MutS, domain III"/>
    <property type="match status" value="1"/>
</dbReference>
<dbReference type="InterPro" id="IPR045076">
    <property type="entry name" value="MutS"/>
</dbReference>
<dbReference type="OrthoDB" id="1097361at2"/>
<dbReference type="RefSeq" id="WP_037496388.1">
    <property type="nucleotide sequence ID" value="NZ_JJMU01000019.1"/>
</dbReference>
<evidence type="ECO:0000256" key="4">
    <source>
        <dbReference type="SAM" id="Phobius"/>
    </source>
</evidence>
<proteinExistence type="predicted"/>
<evidence type="ECO:0000256" key="2">
    <source>
        <dbReference type="ARBA" id="ARBA00022840"/>
    </source>
</evidence>
<feature type="transmembrane region" description="Helical" evidence="4">
    <location>
        <begin position="213"/>
        <end position="232"/>
    </location>
</feature>
<keyword evidence="7" id="KW-1185">Reference proteome</keyword>
<dbReference type="EMBL" id="JJMU01000019">
    <property type="protein sequence ID" value="KGE15108.1"/>
    <property type="molecule type" value="Genomic_DNA"/>
</dbReference>
<evidence type="ECO:0000259" key="5">
    <source>
        <dbReference type="SMART" id="SM00534"/>
    </source>
</evidence>
<evidence type="ECO:0000313" key="7">
    <source>
        <dbReference type="Proteomes" id="UP000031802"/>
    </source>
</evidence>
<keyword evidence="2" id="KW-0067">ATP-binding</keyword>
<evidence type="ECO:0000256" key="3">
    <source>
        <dbReference type="ARBA" id="ARBA00023125"/>
    </source>
</evidence>
<dbReference type="Gene3D" id="1.10.1420.10">
    <property type="match status" value="1"/>
</dbReference>
<dbReference type="SUPFAM" id="SSF52540">
    <property type="entry name" value="P-loop containing nucleoside triphosphate hydrolases"/>
    <property type="match status" value="1"/>
</dbReference>
<dbReference type="Gene3D" id="3.40.50.300">
    <property type="entry name" value="P-loop containing nucleotide triphosphate hydrolases"/>
    <property type="match status" value="1"/>
</dbReference>
<organism evidence="6 7">
    <name type="scientific">Sphingobacterium deserti</name>
    <dbReference type="NCBI Taxonomy" id="1229276"/>
    <lineage>
        <taxon>Bacteria</taxon>
        <taxon>Pseudomonadati</taxon>
        <taxon>Bacteroidota</taxon>
        <taxon>Sphingobacteriia</taxon>
        <taxon>Sphingobacteriales</taxon>
        <taxon>Sphingobacteriaceae</taxon>
        <taxon>Sphingobacterium</taxon>
    </lineage>
</organism>
<dbReference type="Proteomes" id="UP000031802">
    <property type="component" value="Unassembled WGS sequence"/>
</dbReference>
<dbReference type="eggNOG" id="COG0249">
    <property type="taxonomic scope" value="Bacteria"/>
</dbReference>
<dbReference type="SMART" id="SM00534">
    <property type="entry name" value="MUTSac"/>
    <property type="match status" value="1"/>
</dbReference>
<dbReference type="Pfam" id="PF00488">
    <property type="entry name" value="MutS_V"/>
    <property type="match status" value="1"/>
</dbReference>
<dbReference type="AlphaFoldDB" id="A0A0B8T4Q9"/>
<keyword evidence="4" id="KW-0812">Transmembrane</keyword>
<reference evidence="7" key="1">
    <citation type="submission" date="2014-04" db="EMBL/GenBank/DDBJ databases">
        <title>Whole-Genome optical mapping and complete genome sequence of Sphingobacterium deserti sp. nov., a new spaces isolated from desert in the west of China.</title>
        <authorList>
            <person name="Teng C."/>
            <person name="Zhou Z."/>
            <person name="Li X."/>
            <person name="Chen M."/>
            <person name="Lin M."/>
            <person name="Wang L."/>
            <person name="Su S."/>
            <person name="Zhang C."/>
            <person name="Zhang W."/>
        </authorList>
    </citation>
    <scope>NUCLEOTIDE SEQUENCE [LARGE SCALE GENOMIC DNA]</scope>
    <source>
        <strain evidence="7">ACCC05744</strain>
    </source>
</reference>
<dbReference type="PANTHER" id="PTHR11361:SF99">
    <property type="entry name" value="DNA MISMATCH REPAIR PROTEIN"/>
    <property type="match status" value="1"/>
</dbReference>
<keyword evidence="4" id="KW-1133">Transmembrane helix</keyword>
<sequence length="601" mass="68007">MIYQKYQDHIQQSGEEIQQLNKRINQNSFARLFVILGGGALLFYSFQLNNILLVLMLTIGIILIFVFLINRQAKLERQRDDKLAFLKINENEIQLKDTRQGIYDNGQTFENNQHPYTADLDVFGPYSLFAMLNRAATALGKSTLASWLMAAGSRPSIESRQQAVAELENDLEWSQHFQSKLVFNLSQKIEVKAFLGRYFQDSGLSFGTPLLKIYVTLVPFIMLALTTISIFVYPLWTYLGGLAIIHLLWTLAMAGKVSLFSSKIDKVGQVLAAYADGLALIEGKAFNTSLTQMLQSKLRMNDTQLSNAFKQLAQLINNLDARNNMLVGSLLNMVFLWDFKYVMKIVHWKSQYEANILLAFDVIAEFEALNSLAILKRNHPEWTLPQILDHKDNVSLATTHIAHPLISVKTSVVNDYTNENHSIALITGSNMAGKSTFLRTIGINAVLAYAGAVCCAKSFRLPIYHLISYMRIKDSLNESTSTFKAELDRMRFILQTVEKDKQSFFLIDEMLRGTNSVDKYLGSRAIIRKLIAMEGQGMVATHDLQLASLEEEYSGKVQNYHFDIQVVEGEMLFDYKLKNGRCTIFNASMLLKGIGIDVEKV</sequence>
<dbReference type="GO" id="GO:0140664">
    <property type="term" value="F:ATP-dependent DNA damage sensor activity"/>
    <property type="evidence" value="ECO:0007669"/>
    <property type="project" value="InterPro"/>
</dbReference>
<reference evidence="6 7" key="2">
    <citation type="journal article" date="2015" name="PLoS ONE">
        <title>Whole-Genome Optical Mapping and Finished Genome Sequence of Sphingobacterium deserti sp. nov., a New Species Isolated from the Western Desert of China.</title>
        <authorList>
            <person name="Teng C."/>
            <person name="Zhou Z."/>
            <person name="Molnar I."/>
            <person name="Li X."/>
            <person name="Tang R."/>
            <person name="Chen M."/>
            <person name="Wang L."/>
            <person name="Su S."/>
            <person name="Zhang W."/>
            <person name="Lin M."/>
        </authorList>
    </citation>
    <scope>NUCLEOTIDE SEQUENCE [LARGE SCALE GENOMIC DNA]</scope>
    <source>
        <strain evidence="7">ACCC05744</strain>
    </source>
</reference>
<feature type="domain" description="DNA mismatch repair proteins mutS family" evidence="5">
    <location>
        <begin position="421"/>
        <end position="598"/>
    </location>
</feature>
<evidence type="ECO:0000313" key="6">
    <source>
        <dbReference type="EMBL" id="KGE15108.1"/>
    </source>
</evidence>
<dbReference type="GO" id="GO:0006298">
    <property type="term" value="P:mismatch repair"/>
    <property type="evidence" value="ECO:0007669"/>
    <property type="project" value="InterPro"/>
</dbReference>
<dbReference type="InterPro" id="IPR036187">
    <property type="entry name" value="DNA_mismatch_repair_MutS_sf"/>
</dbReference>
<dbReference type="GO" id="GO:0005524">
    <property type="term" value="F:ATP binding"/>
    <property type="evidence" value="ECO:0007669"/>
    <property type="project" value="UniProtKB-KW"/>
</dbReference>
<dbReference type="GO" id="GO:0030983">
    <property type="term" value="F:mismatched DNA binding"/>
    <property type="evidence" value="ECO:0007669"/>
    <property type="project" value="InterPro"/>
</dbReference>
<feature type="transmembrane region" description="Helical" evidence="4">
    <location>
        <begin position="238"/>
        <end position="259"/>
    </location>
</feature>
<dbReference type="GO" id="GO:0005829">
    <property type="term" value="C:cytosol"/>
    <property type="evidence" value="ECO:0007669"/>
    <property type="project" value="TreeGrafter"/>
</dbReference>
<evidence type="ECO:0000256" key="1">
    <source>
        <dbReference type="ARBA" id="ARBA00022741"/>
    </source>
</evidence>
<dbReference type="InterPro" id="IPR000432">
    <property type="entry name" value="DNA_mismatch_repair_MutS_C"/>
</dbReference>
<feature type="transmembrane region" description="Helical" evidence="4">
    <location>
        <begin position="51"/>
        <end position="69"/>
    </location>
</feature>
<keyword evidence="3" id="KW-0238">DNA-binding</keyword>
<comment type="caution">
    <text evidence="6">The sequence shown here is derived from an EMBL/GenBank/DDBJ whole genome shotgun (WGS) entry which is preliminary data.</text>
</comment>
<feature type="transmembrane region" description="Helical" evidence="4">
    <location>
        <begin position="28"/>
        <end position="45"/>
    </location>
</feature>
<keyword evidence="4" id="KW-0472">Membrane</keyword>
<dbReference type="PANTHER" id="PTHR11361">
    <property type="entry name" value="DNA MISMATCH REPAIR PROTEIN MUTS FAMILY MEMBER"/>
    <property type="match status" value="1"/>
</dbReference>
<keyword evidence="1" id="KW-0547">Nucleotide-binding</keyword>
<name>A0A0B8T4Q9_9SPHI</name>
<accession>A0A0B8T4Q9</accession>
<gene>
    <name evidence="6" type="ORF">DI53_1106</name>
</gene>
<dbReference type="PATRIC" id="fig|1229276.3.peg.1144"/>
<protein>
    <submittedName>
        <fullName evidence="6">DNA mismatch repair protein MutS domain protein</fullName>
    </submittedName>
</protein>